<organism evidence="2 3">
    <name type="scientific">Exophiala dermatitidis</name>
    <name type="common">Black yeast-like fungus</name>
    <name type="synonym">Wangiella dermatitidis</name>
    <dbReference type="NCBI Taxonomy" id="5970"/>
    <lineage>
        <taxon>Eukaryota</taxon>
        <taxon>Fungi</taxon>
        <taxon>Dikarya</taxon>
        <taxon>Ascomycota</taxon>
        <taxon>Pezizomycotina</taxon>
        <taxon>Eurotiomycetes</taxon>
        <taxon>Chaetothyriomycetidae</taxon>
        <taxon>Chaetothyriales</taxon>
        <taxon>Herpotrichiellaceae</taxon>
        <taxon>Exophiala</taxon>
    </lineage>
</organism>
<dbReference type="SMART" id="SM00046">
    <property type="entry name" value="DAGKc"/>
    <property type="match status" value="1"/>
</dbReference>
<dbReference type="InterPro" id="IPR016064">
    <property type="entry name" value="NAD/diacylglycerol_kinase_sf"/>
</dbReference>
<reference evidence="2" key="1">
    <citation type="submission" date="2023-01" db="EMBL/GenBank/DDBJ databases">
        <title>Exophiala dermititidis isolated from Cystic Fibrosis Patient.</title>
        <authorList>
            <person name="Kurbessoian T."/>
            <person name="Crocker A."/>
            <person name="Murante D."/>
            <person name="Hogan D.A."/>
            <person name="Stajich J.E."/>
        </authorList>
    </citation>
    <scope>NUCLEOTIDE SEQUENCE</scope>
    <source>
        <strain evidence="2">Ex8</strain>
    </source>
</reference>
<dbReference type="Pfam" id="PF24321">
    <property type="entry name" value="DUF7493"/>
    <property type="match status" value="1"/>
</dbReference>
<dbReference type="GO" id="GO:0046512">
    <property type="term" value="P:sphingosine biosynthetic process"/>
    <property type="evidence" value="ECO:0007669"/>
    <property type="project" value="TreeGrafter"/>
</dbReference>
<dbReference type="InterPro" id="IPR017438">
    <property type="entry name" value="ATP-NAD_kinase_N"/>
</dbReference>
<name>A0AAN6EUP0_EXODE</name>
<dbReference type="GO" id="GO:0008481">
    <property type="term" value="F:sphingosine kinase activity"/>
    <property type="evidence" value="ECO:0007669"/>
    <property type="project" value="UniProtKB-EC"/>
</dbReference>
<dbReference type="EMBL" id="JAJGCB010000011">
    <property type="protein sequence ID" value="KAJ8990147.1"/>
    <property type="molecule type" value="Genomic_DNA"/>
</dbReference>
<dbReference type="InterPro" id="IPR001206">
    <property type="entry name" value="Diacylglycerol_kinase_cat_dom"/>
</dbReference>
<dbReference type="Gene3D" id="3.40.50.10330">
    <property type="entry name" value="Probable inorganic polyphosphate/atp-NAD kinase, domain 1"/>
    <property type="match status" value="1"/>
</dbReference>
<accession>A0AAN6EUP0</accession>
<dbReference type="PANTHER" id="PTHR12358:SF31">
    <property type="entry name" value="ACYLGLYCEROL KINASE, MITOCHONDRIAL"/>
    <property type="match status" value="1"/>
</dbReference>
<dbReference type="EC" id="2.7.1.91" evidence="2"/>
<evidence type="ECO:0000259" key="1">
    <source>
        <dbReference type="PROSITE" id="PS50146"/>
    </source>
</evidence>
<proteinExistence type="predicted"/>
<keyword evidence="2" id="KW-0808">Transferase</keyword>
<dbReference type="GO" id="GO:0005524">
    <property type="term" value="F:ATP binding"/>
    <property type="evidence" value="ECO:0007669"/>
    <property type="project" value="UniProtKB-KW"/>
</dbReference>
<dbReference type="Proteomes" id="UP001161757">
    <property type="component" value="Unassembled WGS sequence"/>
</dbReference>
<dbReference type="GO" id="GO:0005737">
    <property type="term" value="C:cytoplasm"/>
    <property type="evidence" value="ECO:0007669"/>
    <property type="project" value="TreeGrafter"/>
</dbReference>
<sequence>MARSNTADELDPFSDQAAVQDERDAIAESTLAVGRNATLTLGTDAVIVLDEGLREGRGFNCFGFLPPRTTNTRSIPYFNVLWAEIAKDDLTIRYAKPASKTPDSPVHVAYINYTLDSSTYSQERAAKWVERLLDRAYGQSQRNKRIKLLINPFGGTGKAVKKYIREIEPIFAAARCEVDMERTTHAGHAVEICENLDINAYDVVASASGDGLPHECINGLARKPNAAEALRKVAIVQLPCGSGNAMSWNLNGTGESSLAALSIVKGVRTPLDLVSVTQGNTRTLSFLSQSLGIVAESDLGTENMRWMGDARFTFGFLVRLLGKTVYPCDIAMKTEIEDKQEIKRHYAQQMAKRENQSLLSQGELDGPLDASTNLGLPPLQYGTINDPLPTDAGWTPMTPYPKLGNFYCGNMNMMAADAPFFPAALPSDGLLDVVTIDGDIGRMKSIDLLLSVPKGTFFDKECVNIRKVRAIRVVPRYGPRAEDAQNKKKGQKKKIGYFSVDGEKMPFEPFQLEVHKGLGTVLSRHVGMYEATGPKGWEAIKVGEPAGEAEAVSAA</sequence>
<gene>
    <name evidence="2" type="primary">LCB4</name>
    <name evidence="2" type="ORF">HRR80_005638</name>
</gene>
<dbReference type="Gene3D" id="2.60.200.40">
    <property type="match status" value="1"/>
</dbReference>
<evidence type="ECO:0000313" key="3">
    <source>
        <dbReference type="Proteomes" id="UP001161757"/>
    </source>
</evidence>
<dbReference type="GO" id="GO:0016020">
    <property type="term" value="C:membrane"/>
    <property type="evidence" value="ECO:0007669"/>
    <property type="project" value="TreeGrafter"/>
</dbReference>
<dbReference type="InterPro" id="IPR055916">
    <property type="entry name" value="DUF7493"/>
</dbReference>
<comment type="caution">
    <text evidence="2">The sequence shown here is derived from an EMBL/GenBank/DDBJ whole genome shotgun (WGS) entry which is preliminary data.</text>
</comment>
<feature type="domain" description="DAGKc" evidence="1">
    <location>
        <begin position="141"/>
        <end position="280"/>
    </location>
</feature>
<dbReference type="PANTHER" id="PTHR12358">
    <property type="entry name" value="SPHINGOSINE KINASE"/>
    <property type="match status" value="1"/>
</dbReference>
<evidence type="ECO:0000313" key="2">
    <source>
        <dbReference type="EMBL" id="KAJ8990147.1"/>
    </source>
</evidence>
<dbReference type="AlphaFoldDB" id="A0AAN6EUP0"/>
<dbReference type="SUPFAM" id="SSF111331">
    <property type="entry name" value="NAD kinase/diacylglycerol kinase-like"/>
    <property type="match status" value="1"/>
</dbReference>
<dbReference type="InterPro" id="IPR050187">
    <property type="entry name" value="Lipid_Phosphate_FormReg"/>
</dbReference>
<keyword evidence="2" id="KW-0418">Kinase</keyword>
<dbReference type="Pfam" id="PF00781">
    <property type="entry name" value="DAGK_cat"/>
    <property type="match status" value="1"/>
</dbReference>
<dbReference type="PROSITE" id="PS50146">
    <property type="entry name" value="DAGK"/>
    <property type="match status" value="1"/>
</dbReference>
<protein>
    <submittedName>
        <fullName evidence="2">Sphinganine kinase lcb4</fullName>
        <ecNumber evidence="2">2.7.1.91</ecNumber>
    </submittedName>
</protein>